<comment type="similarity">
    <text evidence="5">Belongs to the YicC/YloC family.</text>
</comment>
<dbReference type="NCBIfam" id="TIGR00255">
    <property type="entry name" value="YicC/YloC family endoribonuclease"/>
    <property type="match status" value="1"/>
</dbReference>
<accession>R2PJ25</accession>
<evidence type="ECO:0000256" key="5">
    <source>
        <dbReference type="ARBA" id="ARBA00035648"/>
    </source>
</evidence>
<keyword evidence="9" id="KW-1185">Reference proteome</keyword>
<evidence type="ECO:0000313" key="9">
    <source>
        <dbReference type="Proteomes" id="UP000013777"/>
    </source>
</evidence>
<dbReference type="Proteomes" id="UP000013777">
    <property type="component" value="Unassembled WGS sequence"/>
</dbReference>
<comment type="caution">
    <text evidence="8">The sequence shown here is derived from an EMBL/GenBank/DDBJ whole genome shotgun (WGS) entry which is preliminary data.</text>
</comment>
<feature type="domain" description="Endoribonuclease YicC-like N-terminal" evidence="6">
    <location>
        <begin position="2"/>
        <end position="160"/>
    </location>
</feature>
<dbReference type="STRING" id="57732.RU94_GL000404"/>
<evidence type="ECO:0000259" key="7">
    <source>
        <dbReference type="Pfam" id="PF08340"/>
    </source>
</evidence>
<dbReference type="HOGENOM" id="CLU_076609_1_0_9"/>
<evidence type="ECO:0000313" key="8">
    <source>
        <dbReference type="EMBL" id="EOH84377.1"/>
    </source>
</evidence>
<organism evidence="8 9">
    <name type="scientific">Enterococcus asini ATCC 700915</name>
    <dbReference type="NCBI Taxonomy" id="1158606"/>
    <lineage>
        <taxon>Bacteria</taxon>
        <taxon>Bacillati</taxon>
        <taxon>Bacillota</taxon>
        <taxon>Bacilli</taxon>
        <taxon>Lactobacillales</taxon>
        <taxon>Enterococcaceae</taxon>
        <taxon>Enterococcus</taxon>
    </lineage>
</organism>
<reference evidence="8 9" key="1">
    <citation type="submission" date="2013-02" db="EMBL/GenBank/DDBJ databases">
        <title>The Genome Sequence of Enterococcus asini ATCC_700915.</title>
        <authorList>
            <consortium name="The Broad Institute Genome Sequencing Platform"/>
            <consortium name="The Broad Institute Genome Sequencing Center for Infectious Disease"/>
            <person name="Earl A.M."/>
            <person name="Gilmore M.S."/>
            <person name="Lebreton F."/>
            <person name="Walker B."/>
            <person name="Young S.K."/>
            <person name="Zeng Q."/>
            <person name="Gargeya S."/>
            <person name="Fitzgerald M."/>
            <person name="Haas B."/>
            <person name="Abouelleil A."/>
            <person name="Alvarado L."/>
            <person name="Arachchi H.M."/>
            <person name="Berlin A.M."/>
            <person name="Chapman S.B."/>
            <person name="Dewar J."/>
            <person name="Goldberg J."/>
            <person name="Griggs A."/>
            <person name="Gujja S."/>
            <person name="Hansen M."/>
            <person name="Howarth C."/>
            <person name="Imamovic A."/>
            <person name="Larimer J."/>
            <person name="McCowan C."/>
            <person name="Murphy C."/>
            <person name="Neiman D."/>
            <person name="Pearson M."/>
            <person name="Priest M."/>
            <person name="Roberts A."/>
            <person name="Saif S."/>
            <person name="Shea T."/>
            <person name="Sisk P."/>
            <person name="Sykes S."/>
            <person name="Wortman J."/>
            <person name="Nusbaum C."/>
            <person name="Birren B."/>
        </authorList>
    </citation>
    <scope>NUCLEOTIDE SEQUENCE [LARGE SCALE GENOMIC DNA]</scope>
    <source>
        <strain evidence="8 9">ATCC 700915</strain>
    </source>
</reference>
<dbReference type="GO" id="GO:0016787">
    <property type="term" value="F:hydrolase activity"/>
    <property type="evidence" value="ECO:0007669"/>
    <property type="project" value="UniProtKB-KW"/>
</dbReference>
<evidence type="ECO:0000256" key="4">
    <source>
        <dbReference type="ARBA" id="ARBA00022801"/>
    </source>
</evidence>
<evidence type="ECO:0000256" key="1">
    <source>
        <dbReference type="ARBA" id="ARBA00001968"/>
    </source>
</evidence>
<dbReference type="GO" id="GO:0004521">
    <property type="term" value="F:RNA endonuclease activity"/>
    <property type="evidence" value="ECO:0007669"/>
    <property type="project" value="InterPro"/>
</dbReference>
<keyword evidence="2" id="KW-0540">Nuclease</keyword>
<name>R2PJ25_9ENTE</name>
<evidence type="ECO:0000256" key="2">
    <source>
        <dbReference type="ARBA" id="ARBA00022722"/>
    </source>
</evidence>
<dbReference type="AlphaFoldDB" id="R2PJ25"/>
<dbReference type="InterPro" id="IPR013527">
    <property type="entry name" value="YicC-like_N"/>
</dbReference>
<dbReference type="PATRIC" id="fig|1158606.3.peg.2254"/>
<keyword evidence="4" id="KW-0378">Hydrolase</keyword>
<keyword evidence="3" id="KW-0255">Endonuclease</keyword>
<proteinExistence type="inferred from homology"/>
<evidence type="ECO:0000259" key="6">
    <source>
        <dbReference type="Pfam" id="PF03755"/>
    </source>
</evidence>
<dbReference type="InterPro" id="IPR005229">
    <property type="entry name" value="YicC/YloC-like"/>
</dbReference>
<dbReference type="eggNOG" id="COG1561">
    <property type="taxonomic scope" value="Bacteria"/>
</dbReference>
<sequence>MLKSMTGFGRGVAENQRYTVEVEIKSVNHRFLDIQLRSPKQVNAYEQEIRKIIKERLPRGRVDVFVTVKEVSDAGKEVAIHWDLVDQLVESLQKEGQARYGVVDLEPKVILEQIVTLPDFVEITEAKDDDESLGELLIAAVTTAAEQNAANRAQEGQALAAVMVENREQIATALARLQSFVALYQGEFKERFEKKLQDYLQETVDQERLLTELAIQLERGDIQEEIDRLAIHLQNFDRLLAKDEPVGRELDFLIQECNREINTIGSKSSAIEIKELVVLMKTTVEKIREQVQNVE</sequence>
<dbReference type="InterPro" id="IPR013551">
    <property type="entry name" value="YicC-like_C"/>
</dbReference>
<dbReference type="EMBL" id="AJAP01000025">
    <property type="protein sequence ID" value="EOH84377.1"/>
    <property type="molecule type" value="Genomic_DNA"/>
</dbReference>
<comment type="cofactor">
    <cofactor evidence="1">
        <name>a divalent metal cation</name>
        <dbReference type="ChEBI" id="CHEBI:60240"/>
    </cofactor>
</comment>
<dbReference type="Pfam" id="PF03755">
    <property type="entry name" value="YicC-like_N"/>
    <property type="match status" value="1"/>
</dbReference>
<dbReference type="PANTHER" id="PTHR30636">
    <property type="entry name" value="UPF0701 PROTEIN YICC"/>
    <property type="match status" value="1"/>
</dbReference>
<gene>
    <name evidence="8" type="ORF">UAS_02309</name>
</gene>
<evidence type="ECO:0000256" key="3">
    <source>
        <dbReference type="ARBA" id="ARBA00022759"/>
    </source>
</evidence>
<dbReference type="PANTHER" id="PTHR30636:SF3">
    <property type="entry name" value="UPF0701 PROTEIN YICC"/>
    <property type="match status" value="1"/>
</dbReference>
<protein>
    <submittedName>
        <fullName evidence="8">TIGR00255 family protein</fullName>
    </submittedName>
</protein>
<dbReference type="Pfam" id="PF08340">
    <property type="entry name" value="YicC-like_C"/>
    <property type="match status" value="1"/>
</dbReference>
<feature type="domain" description="Endoribonuclease YicC-like C-terminal" evidence="7">
    <location>
        <begin position="185"/>
        <end position="295"/>
    </location>
</feature>